<dbReference type="Proteomes" id="UP000237925">
    <property type="component" value="Chromosome"/>
</dbReference>
<dbReference type="OrthoDB" id="8913396at2"/>
<evidence type="ECO:0000313" key="1">
    <source>
        <dbReference type="EMBL" id="AVO48118.1"/>
    </source>
</evidence>
<dbReference type="EMBL" id="CP027667">
    <property type="protein sequence ID" value="AVO48118.1"/>
    <property type="molecule type" value="Genomic_DNA"/>
</dbReference>
<dbReference type="AlphaFoldDB" id="A0A2R3Q8L2"/>
<evidence type="ECO:0000313" key="2">
    <source>
        <dbReference type="Proteomes" id="UP000237925"/>
    </source>
</evidence>
<proteinExistence type="predicted"/>
<dbReference type="RefSeq" id="WP_106682601.1">
    <property type="nucleotide sequence ID" value="NZ_CP027667.1"/>
</dbReference>
<protein>
    <submittedName>
        <fullName evidence="1">Uncharacterized protein</fullName>
    </submittedName>
</protein>
<sequence>MIAANYRKHPEALALQLPLPFGIGLRWALPRPTTRVLRAIRVARAKAFTAIGRVRYVEPAKAPAWWTAAQAARRVFAAGVRAACMALFT</sequence>
<reference evidence="1 2" key="1">
    <citation type="submission" date="2018-03" db="EMBL/GenBank/DDBJ databases">
        <title>Genome sequencing of Melaminivora sp.</title>
        <authorList>
            <person name="Kim S.-J."/>
            <person name="Heo J."/>
            <person name="Ahn J.-H."/>
            <person name="Kwon S.-W."/>
        </authorList>
    </citation>
    <scope>NUCLEOTIDE SEQUENCE [LARGE SCALE GENOMIC DNA]</scope>
    <source>
        <strain evidence="1 2">SC2-9</strain>
    </source>
</reference>
<keyword evidence="2" id="KW-1185">Reference proteome</keyword>
<accession>A0A2R3Q8L2</accession>
<gene>
    <name evidence="1" type="ORF">C6568_01740</name>
</gene>
<organism evidence="1 2">
    <name type="scientific">Melaminivora suipulveris</name>
    <dbReference type="NCBI Taxonomy" id="2109913"/>
    <lineage>
        <taxon>Bacteria</taxon>
        <taxon>Pseudomonadati</taxon>
        <taxon>Pseudomonadota</taxon>
        <taxon>Betaproteobacteria</taxon>
        <taxon>Burkholderiales</taxon>
        <taxon>Comamonadaceae</taxon>
        <taxon>Melaminivora</taxon>
    </lineage>
</organism>
<dbReference type="KEGG" id="mela:C6568_01740"/>
<name>A0A2R3Q8L2_9BURK</name>